<proteinExistence type="predicted"/>
<dbReference type="SMART" id="SM00175">
    <property type="entry name" value="RAB"/>
    <property type="match status" value="1"/>
</dbReference>
<dbReference type="PROSITE" id="PS51420">
    <property type="entry name" value="RHO"/>
    <property type="match status" value="1"/>
</dbReference>
<dbReference type="PRINTS" id="PR00449">
    <property type="entry name" value="RASTRNSFRMNG"/>
</dbReference>
<dbReference type="InterPro" id="IPR005225">
    <property type="entry name" value="Small_GTP-bd"/>
</dbReference>
<keyword evidence="3" id="KW-1185">Reference proteome</keyword>
<dbReference type="Proteomes" id="UP001470230">
    <property type="component" value="Unassembled WGS sequence"/>
</dbReference>
<dbReference type="CDD" id="cd00154">
    <property type="entry name" value="Rab"/>
    <property type="match status" value="1"/>
</dbReference>
<keyword evidence="1" id="KW-0547">Nucleotide-binding</keyword>
<comment type="caution">
    <text evidence="2">The sequence shown here is derived from an EMBL/GenBank/DDBJ whole genome shotgun (WGS) entry which is preliminary data.</text>
</comment>
<evidence type="ECO:0000256" key="1">
    <source>
        <dbReference type="ARBA" id="ARBA00022741"/>
    </source>
</evidence>
<dbReference type="InterPro" id="IPR027417">
    <property type="entry name" value="P-loop_NTPase"/>
</dbReference>
<dbReference type="PANTHER" id="PTHR47978">
    <property type="match status" value="1"/>
</dbReference>
<reference evidence="2 3" key="1">
    <citation type="submission" date="2024-04" db="EMBL/GenBank/DDBJ databases">
        <title>Tritrichomonas musculus Genome.</title>
        <authorList>
            <person name="Alves-Ferreira E."/>
            <person name="Grigg M."/>
            <person name="Lorenzi H."/>
            <person name="Galac M."/>
        </authorList>
    </citation>
    <scope>NUCLEOTIDE SEQUENCE [LARGE SCALE GENOMIC DNA]</scope>
    <source>
        <strain evidence="2 3">EAF2021</strain>
    </source>
</reference>
<evidence type="ECO:0000313" key="2">
    <source>
        <dbReference type="EMBL" id="KAK8836902.1"/>
    </source>
</evidence>
<evidence type="ECO:0000313" key="3">
    <source>
        <dbReference type="Proteomes" id="UP001470230"/>
    </source>
</evidence>
<dbReference type="SMART" id="SM00174">
    <property type="entry name" value="RHO"/>
    <property type="match status" value="1"/>
</dbReference>
<organism evidence="2 3">
    <name type="scientific">Tritrichomonas musculus</name>
    <dbReference type="NCBI Taxonomy" id="1915356"/>
    <lineage>
        <taxon>Eukaryota</taxon>
        <taxon>Metamonada</taxon>
        <taxon>Parabasalia</taxon>
        <taxon>Tritrichomonadida</taxon>
        <taxon>Tritrichomonadidae</taxon>
        <taxon>Tritrichomonas</taxon>
    </lineage>
</organism>
<gene>
    <name evidence="2" type="ORF">M9Y10_037428</name>
</gene>
<dbReference type="EMBL" id="JAPFFF010000063">
    <property type="protein sequence ID" value="KAK8836902.1"/>
    <property type="molecule type" value="Genomic_DNA"/>
</dbReference>
<protein>
    <submittedName>
        <fullName evidence="2">Ras- protein Rab-31</fullName>
    </submittedName>
</protein>
<dbReference type="SUPFAM" id="SSF52540">
    <property type="entry name" value="P-loop containing nucleoside triphosphate hydrolases"/>
    <property type="match status" value="1"/>
</dbReference>
<dbReference type="Pfam" id="PF00071">
    <property type="entry name" value="Ras"/>
    <property type="match status" value="1"/>
</dbReference>
<accession>A0ABR2GSI5</accession>
<dbReference type="PROSITE" id="PS51419">
    <property type="entry name" value="RAB"/>
    <property type="match status" value="1"/>
</dbReference>
<dbReference type="InterPro" id="IPR001806">
    <property type="entry name" value="Small_GTPase"/>
</dbReference>
<name>A0ABR2GSI5_9EUKA</name>
<dbReference type="NCBIfam" id="TIGR00231">
    <property type="entry name" value="small_GTP"/>
    <property type="match status" value="1"/>
</dbReference>
<dbReference type="Gene3D" id="3.40.50.300">
    <property type="entry name" value="P-loop containing nucleotide triphosphate hydrolases"/>
    <property type="match status" value="1"/>
</dbReference>
<dbReference type="SMART" id="SM00173">
    <property type="entry name" value="RAS"/>
    <property type="match status" value="1"/>
</dbReference>
<sequence length="197" mass="21922">MIAEEQIKIVLVGNSGVGKTSILNWYQRNVQDTSPTIGANCTDILVEINGKKTNLNIWDTAGQLQFRDLMPLYFRDACVILICFSAENQESLDAVTDWDDLIVNRAPENVVKIVVCNKIDLEQEPIPQNKLVSLQLEIGAAEVFRTSAVTGEGIDLIFDYIKNEGTIPRDRSYLPHLNDQGDVIVPNGEGNNQKKCC</sequence>